<dbReference type="PROSITE" id="PS51144">
    <property type="entry name" value="ALPHA_CA_2"/>
    <property type="match status" value="1"/>
</dbReference>
<protein>
    <recommendedName>
        <fullName evidence="2">carbonic anhydrase</fullName>
        <ecNumber evidence="2">4.2.1.1</ecNumber>
    </recommendedName>
</protein>
<keyword evidence="9" id="KW-1185">Reference proteome</keyword>
<keyword evidence="3" id="KW-0479">Metal-binding</keyword>
<dbReference type="Proteomes" id="UP001259832">
    <property type="component" value="Unassembled WGS sequence"/>
</dbReference>
<evidence type="ECO:0000313" key="9">
    <source>
        <dbReference type="Proteomes" id="UP001259832"/>
    </source>
</evidence>
<evidence type="ECO:0000256" key="5">
    <source>
        <dbReference type="ARBA" id="ARBA00023239"/>
    </source>
</evidence>
<dbReference type="Pfam" id="PF00194">
    <property type="entry name" value="Carb_anhydrase"/>
    <property type="match status" value="1"/>
</dbReference>
<proteinExistence type="inferred from homology"/>
<keyword evidence="5" id="KW-0456">Lyase</keyword>
<evidence type="ECO:0000256" key="3">
    <source>
        <dbReference type="ARBA" id="ARBA00022723"/>
    </source>
</evidence>
<comment type="similarity">
    <text evidence="1">Belongs to the alpha-carbonic anhydrase family.</text>
</comment>
<dbReference type="EC" id="4.2.1.1" evidence="2"/>
<dbReference type="InterPro" id="IPR036398">
    <property type="entry name" value="CA_dom_sf"/>
</dbReference>
<dbReference type="CDD" id="cd03124">
    <property type="entry name" value="alpha_CA_prokaryotic_like"/>
    <property type="match status" value="1"/>
</dbReference>
<dbReference type="PANTHER" id="PTHR18952:SF265">
    <property type="entry name" value="CARBONIC ANHYDRASE"/>
    <property type="match status" value="1"/>
</dbReference>
<dbReference type="GO" id="GO:0008270">
    <property type="term" value="F:zinc ion binding"/>
    <property type="evidence" value="ECO:0007669"/>
    <property type="project" value="InterPro"/>
</dbReference>
<organism evidence="8 9">
    <name type="scientific">Phytophthora citrophthora</name>
    <dbReference type="NCBI Taxonomy" id="4793"/>
    <lineage>
        <taxon>Eukaryota</taxon>
        <taxon>Sar</taxon>
        <taxon>Stramenopiles</taxon>
        <taxon>Oomycota</taxon>
        <taxon>Peronosporomycetes</taxon>
        <taxon>Peronosporales</taxon>
        <taxon>Peronosporaceae</taxon>
        <taxon>Phytophthora</taxon>
    </lineage>
</organism>
<dbReference type="Gene3D" id="3.10.200.10">
    <property type="entry name" value="Alpha carbonic anhydrase"/>
    <property type="match status" value="1"/>
</dbReference>
<dbReference type="InterPro" id="IPR001148">
    <property type="entry name" value="CA_dom"/>
</dbReference>
<dbReference type="EMBL" id="JASMQC010000034">
    <property type="protein sequence ID" value="KAK1931365.1"/>
    <property type="molecule type" value="Genomic_DNA"/>
</dbReference>
<accession>A0AAD9G480</accession>
<sequence length="289" mass="31295">MIESYQQTNARAFHRLSSFSNSPVTMKLFTTPTLIVICTLVKTIATAQEAPWGYKHNDPEMASPEQWAEHYPTCGGSRQSPINIETTTGGDLSTRSLSFSGSCGAFNLTQTEESFKGAVVGGSCSVSASGASYSLSQFHFHSPSEHTLNGQALDGEAHFVHSNGDGSALLVVGLFFQAGDYDTDSWIAPVLDGLDAVTPEKWQSLNLGSYGDLVNTKADADRVYNYPGSLTTPSCNEIVDWWVIPTPVRLSSKDLERLQSNLKKLHVTDNGKNARPVQALNDRTVASLK</sequence>
<comment type="caution">
    <text evidence="8">The sequence shown here is derived from an EMBL/GenBank/DDBJ whole genome shotgun (WGS) entry which is preliminary data.</text>
</comment>
<comment type="catalytic activity">
    <reaction evidence="6">
        <text>hydrogencarbonate + H(+) = CO2 + H2O</text>
        <dbReference type="Rhea" id="RHEA:10748"/>
        <dbReference type="ChEBI" id="CHEBI:15377"/>
        <dbReference type="ChEBI" id="CHEBI:15378"/>
        <dbReference type="ChEBI" id="CHEBI:16526"/>
        <dbReference type="ChEBI" id="CHEBI:17544"/>
        <dbReference type="EC" id="4.2.1.1"/>
    </reaction>
</comment>
<dbReference type="GO" id="GO:0004089">
    <property type="term" value="F:carbonate dehydratase activity"/>
    <property type="evidence" value="ECO:0007669"/>
    <property type="project" value="UniProtKB-EC"/>
</dbReference>
<keyword evidence="4" id="KW-0862">Zinc</keyword>
<dbReference type="AlphaFoldDB" id="A0AAD9G480"/>
<dbReference type="PANTHER" id="PTHR18952">
    <property type="entry name" value="CARBONIC ANHYDRASE"/>
    <property type="match status" value="1"/>
</dbReference>
<evidence type="ECO:0000313" key="8">
    <source>
        <dbReference type="EMBL" id="KAK1931365.1"/>
    </source>
</evidence>
<evidence type="ECO:0000256" key="6">
    <source>
        <dbReference type="ARBA" id="ARBA00048348"/>
    </source>
</evidence>
<reference evidence="8" key="1">
    <citation type="submission" date="2023-08" db="EMBL/GenBank/DDBJ databases">
        <title>Reference Genome Resource for the Citrus Pathogen Phytophthora citrophthora.</title>
        <authorList>
            <person name="Moller H."/>
            <person name="Coetzee B."/>
            <person name="Rose L.J."/>
            <person name="Van Niekerk J.M."/>
        </authorList>
    </citation>
    <scope>NUCLEOTIDE SEQUENCE</scope>
    <source>
        <strain evidence="8">STE-U-9442</strain>
    </source>
</reference>
<evidence type="ECO:0000256" key="1">
    <source>
        <dbReference type="ARBA" id="ARBA00010718"/>
    </source>
</evidence>
<dbReference type="InterPro" id="IPR023561">
    <property type="entry name" value="Carbonic_anhydrase_a-class"/>
</dbReference>
<evidence type="ECO:0000256" key="4">
    <source>
        <dbReference type="ARBA" id="ARBA00022833"/>
    </source>
</evidence>
<feature type="domain" description="Alpha-carbonic anhydrase" evidence="7">
    <location>
        <begin position="50"/>
        <end position="289"/>
    </location>
</feature>
<dbReference type="SMART" id="SM01057">
    <property type="entry name" value="Carb_anhydrase"/>
    <property type="match status" value="1"/>
</dbReference>
<name>A0AAD9G480_9STRA</name>
<evidence type="ECO:0000256" key="2">
    <source>
        <dbReference type="ARBA" id="ARBA00012925"/>
    </source>
</evidence>
<dbReference type="InterPro" id="IPR041891">
    <property type="entry name" value="Alpha_CA_prokaryot-like"/>
</dbReference>
<evidence type="ECO:0000259" key="7">
    <source>
        <dbReference type="PROSITE" id="PS51144"/>
    </source>
</evidence>
<gene>
    <name evidence="8" type="ORF">P3T76_013121</name>
</gene>
<dbReference type="SUPFAM" id="SSF51069">
    <property type="entry name" value="Carbonic anhydrase"/>
    <property type="match status" value="1"/>
</dbReference>